<feature type="transmembrane region" description="Helical" evidence="1">
    <location>
        <begin position="107"/>
        <end position="125"/>
    </location>
</feature>
<dbReference type="EMBL" id="AP012029">
    <property type="protein sequence ID" value="BAJ64210.1"/>
    <property type="molecule type" value="Genomic_DNA"/>
</dbReference>
<dbReference type="STRING" id="926569.ANT_21840"/>
<evidence type="ECO:0000256" key="1">
    <source>
        <dbReference type="SAM" id="Phobius"/>
    </source>
</evidence>
<evidence type="ECO:0008006" key="4">
    <source>
        <dbReference type="Google" id="ProtNLM"/>
    </source>
</evidence>
<protein>
    <recommendedName>
        <fullName evidence="4">Transmembrane protein</fullName>
    </recommendedName>
</protein>
<evidence type="ECO:0000313" key="2">
    <source>
        <dbReference type="EMBL" id="BAJ64210.1"/>
    </source>
</evidence>
<keyword evidence="3" id="KW-1185">Reference proteome</keyword>
<proteinExistence type="predicted"/>
<evidence type="ECO:0000313" key="3">
    <source>
        <dbReference type="Proteomes" id="UP000008922"/>
    </source>
</evidence>
<keyword evidence="1" id="KW-1133">Transmembrane helix</keyword>
<feature type="transmembrane region" description="Helical" evidence="1">
    <location>
        <begin position="194"/>
        <end position="211"/>
    </location>
</feature>
<gene>
    <name evidence="2" type="ordered locus">ANT_21840</name>
</gene>
<feature type="transmembrane region" description="Helical" evidence="1">
    <location>
        <begin position="162"/>
        <end position="182"/>
    </location>
</feature>
<keyword evidence="1" id="KW-0812">Transmembrane</keyword>
<name>E8MXX9_ANATU</name>
<dbReference type="Proteomes" id="UP000008922">
    <property type="component" value="Chromosome"/>
</dbReference>
<organism evidence="2 3">
    <name type="scientific">Anaerolinea thermophila (strain DSM 14523 / JCM 11388 / NBRC 100420 / UNI-1)</name>
    <dbReference type="NCBI Taxonomy" id="926569"/>
    <lineage>
        <taxon>Bacteria</taxon>
        <taxon>Bacillati</taxon>
        <taxon>Chloroflexota</taxon>
        <taxon>Anaerolineae</taxon>
        <taxon>Anaerolineales</taxon>
        <taxon>Anaerolineaceae</taxon>
        <taxon>Anaerolinea</taxon>
    </lineage>
</organism>
<dbReference type="InParanoid" id="E8MXX9"/>
<dbReference type="KEGG" id="atm:ANT_21840"/>
<sequence length="220" mass="23695">MSGNKALAIHDLLEEQRTNTFVPFAEMPSAPNQWAAIACSPSWTARIPLRQPNRMNQIPTAVKYIKSCSDGGGGKGKPNSHPNQSQAIEANNTDNHMRHKIRQAGRVLMLCLLSIFLLISILLIGENIFQGTAGWNMIGTAAILGWLSSLSVNLEETSPKSAWINTVFISMIAVIIGCAAAVKGKIGIEESQRLALIIAAGTMATAARNYLDVAIVTDKK</sequence>
<dbReference type="AlphaFoldDB" id="E8MXX9"/>
<accession>E8MXX9</accession>
<reference evidence="2 3" key="1">
    <citation type="submission" date="2010-12" db="EMBL/GenBank/DDBJ databases">
        <title>Whole genome sequence of Anaerolinea thermophila UNI-1.</title>
        <authorList>
            <person name="Narita-Yamada S."/>
            <person name="Kishi E."/>
            <person name="Watanabe Y."/>
            <person name="Takasaki K."/>
            <person name="Ankai A."/>
            <person name="Oguchi A."/>
            <person name="Fukui S."/>
            <person name="Takahashi M."/>
            <person name="Yashiro I."/>
            <person name="Hosoyama A."/>
            <person name="Sekiguchi Y."/>
            <person name="Hanada S."/>
            <person name="Fujita N."/>
        </authorList>
    </citation>
    <scope>NUCLEOTIDE SEQUENCE [LARGE SCALE GENOMIC DNA]</scope>
    <source>
        <strain evidence="3">DSM 14523 / JCM 11388 / NBRC 100420 / UNI-1</strain>
    </source>
</reference>
<dbReference type="HOGENOM" id="CLU_1253793_0_0_0"/>
<dbReference type="RefSeq" id="WP_013560580.1">
    <property type="nucleotide sequence ID" value="NC_014960.1"/>
</dbReference>
<keyword evidence="1" id="KW-0472">Membrane</keyword>